<dbReference type="PANTHER" id="PTHR43194">
    <property type="entry name" value="HYDROLASE ALPHA/BETA FOLD FAMILY"/>
    <property type="match status" value="1"/>
</dbReference>
<sequence>MSRVTGPAAGVNTADVAGTTIRYRELGDPGAAPVVLLHGGSSSAATWDRLTVALVSAGRRTIAADLRGHGGSSRTPAYPLDGFRDDILGLLDALDLGRVALVGHSLGAHTASLIAQRQPERVTHLVLEEPPVPAREPSGDHGLSTARFLLPALALLTLRRGFDPRAVTSPVRQLRAADPAWWHRLASIASPTLLISGGPRSHTPARRLAEVARTIPRARLVTIPVGHRVHSHDPSGFQAAVVPFLTG</sequence>
<reference evidence="3" key="1">
    <citation type="journal article" date="2019" name="Int. J. Syst. Evol. Microbiol.">
        <title>The Global Catalogue of Microorganisms (GCM) 10K type strain sequencing project: providing services to taxonomists for standard genome sequencing and annotation.</title>
        <authorList>
            <consortium name="The Broad Institute Genomics Platform"/>
            <consortium name="The Broad Institute Genome Sequencing Center for Infectious Disease"/>
            <person name="Wu L."/>
            <person name="Ma J."/>
        </authorList>
    </citation>
    <scope>NUCLEOTIDE SEQUENCE [LARGE SCALE GENOMIC DNA]</scope>
    <source>
        <strain evidence="3">JCM 18304</strain>
    </source>
</reference>
<evidence type="ECO:0000259" key="1">
    <source>
        <dbReference type="Pfam" id="PF00561"/>
    </source>
</evidence>
<dbReference type="PANTHER" id="PTHR43194:SF2">
    <property type="entry name" value="PEROXISOMAL MEMBRANE PROTEIN LPX1"/>
    <property type="match status" value="1"/>
</dbReference>
<dbReference type="Gene3D" id="3.40.50.1820">
    <property type="entry name" value="alpha/beta hydrolase"/>
    <property type="match status" value="1"/>
</dbReference>
<accession>A0ABP9RWH2</accession>
<dbReference type="PRINTS" id="PR00111">
    <property type="entry name" value="ABHYDROLASE"/>
</dbReference>
<organism evidence="2 3">
    <name type="scientific">Rugosimonospora acidiphila</name>
    <dbReference type="NCBI Taxonomy" id="556531"/>
    <lineage>
        <taxon>Bacteria</taxon>
        <taxon>Bacillati</taxon>
        <taxon>Actinomycetota</taxon>
        <taxon>Actinomycetes</taxon>
        <taxon>Micromonosporales</taxon>
        <taxon>Micromonosporaceae</taxon>
        <taxon>Rugosimonospora</taxon>
    </lineage>
</organism>
<dbReference type="GO" id="GO:0016787">
    <property type="term" value="F:hydrolase activity"/>
    <property type="evidence" value="ECO:0007669"/>
    <property type="project" value="UniProtKB-KW"/>
</dbReference>
<dbReference type="Proteomes" id="UP001501570">
    <property type="component" value="Unassembled WGS sequence"/>
</dbReference>
<dbReference type="InterPro" id="IPR000073">
    <property type="entry name" value="AB_hydrolase_1"/>
</dbReference>
<keyword evidence="3" id="KW-1185">Reference proteome</keyword>
<gene>
    <name evidence="2" type="ORF">GCM10023322_35640</name>
</gene>
<proteinExistence type="predicted"/>
<comment type="caution">
    <text evidence="2">The sequence shown here is derived from an EMBL/GenBank/DDBJ whole genome shotgun (WGS) entry which is preliminary data.</text>
</comment>
<dbReference type="Pfam" id="PF00561">
    <property type="entry name" value="Abhydrolase_1"/>
    <property type="match status" value="1"/>
</dbReference>
<evidence type="ECO:0000313" key="3">
    <source>
        <dbReference type="Proteomes" id="UP001501570"/>
    </source>
</evidence>
<dbReference type="InterPro" id="IPR029058">
    <property type="entry name" value="AB_hydrolase_fold"/>
</dbReference>
<keyword evidence="2" id="KW-0378">Hydrolase</keyword>
<dbReference type="EMBL" id="BAABJQ010000009">
    <property type="protein sequence ID" value="GAA5187386.1"/>
    <property type="molecule type" value="Genomic_DNA"/>
</dbReference>
<name>A0ABP9RWH2_9ACTN</name>
<evidence type="ECO:0000313" key="2">
    <source>
        <dbReference type="EMBL" id="GAA5187386.1"/>
    </source>
</evidence>
<feature type="domain" description="AB hydrolase-1" evidence="1">
    <location>
        <begin position="33"/>
        <end position="162"/>
    </location>
</feature>
<dbReference type="SUPFAM" id="SSF53474">
    <property type="entry name" value="alpha/beta-Hydrolases"/>
    <property type="match status" value="1"/>
</dbReference>
<dbReference type="InterPro" id="IPR050228">
    <property type="entry name" value="Carboxylesterase_BioH"/>
</dbReference>
<protein>
    <submittedName>
        <fullName evidence="2">Alpha/beta hydrolase</fullName>
    </submittedName>
</protein>